<accession>A0A5M3M7H4</accession>
<dbReference type="PROSITE" id="PS50330">
    <property type="entry name" value="UIM"/>
    <property type="match status" value="1"/>
</dbReference>
<dbReference type="GeneID" id="19211593"/>
<evidence type="ECO:0000313" key="2">
    <source>
        <dbReference type="EMBL" id="EIW74775.1"/>
    </source>
</evidence>
<dbReference type="InterPro" id="IPR003903">
    <property type="entry name" value="UIM_dom"/>
</dbReference>
<gene>
    <name evidence="2" type="ORF">CONPUDRAFT_93606</name>
</gene>
<proteinExistence type="predicted"/>
<feature type="compositionally biased region" description="Polar residues" evidence="1">
    <location>
        <begin position="549"/>
        <end position="572"/>
    </location>
</feature>
<feature type="compositionally biased region" description="Basic and acidic residues" evidence="1">
    <location>
        <begin position="414"/>
        <end position="428"/>
    </location>
</feature>
<feature type="compositionally biased region" description="Low complexity" evidence="1">
    <location>
        <begin position="591"/>
        <end position="611"/>
    </location>
</feature>
<dbReference type="SUPFAM" id="SSF50978">
    <property type="entry name" value="WD40 repeat-like"/>
    <property type="match status" value="1"/>
</dbReference>
<organism evidence="2 3">
    <name type="scientific">Coniophora puteana (strain RWD-64-598)</name>
    <name type="common">Brown rot fungus</name>
    <dbReference type="NCBI Taxonomy" id="741705"/>
    <lineage>
        <taxon>Eukaryota</taxon>
        <taxon>Fungi</taxon>
        <taxon>Dikarya</taxon>
        <taxon>Basidiomycota</taxon>
        <taxon>Agaricomycotina</taxon>
        <taxon>Agaricomycetes</taxon>
        <taxon>Agaricomycetidae</taxon>
        <taxon>Boletales</taxon>
        <taxon>Coniophorineae</taxon>
        <taxon>Coniophoraceae</taxon>
        <taxon>Coniophora</taxon>
    </lineage>
</organism>
<dbReference type="OMA" id="YLYRLHV"/>
<dbReference type="AlphaFoldDB" id="A0A5M3M7H4"/>
<feature type="compositionally biased region" description="Low complexity" evidence="1">
    <location>
        <begin position="518"/>
        <end position="548"/>
    </location>
</feature>
<dbReference type="RefSeq" id="XP_007774853.1">
    <property type="nucleotide sequence ID" value="XM_007776663.1"/>
</dbReference>
<reference evidence="3" key="1">
    <citation type="journal article" date="2012" name="Science">
        <title>The Paleozoic origin of enzymatic lignin decomposition reconstructed from 31 fungal genomes.</title>
        <authorList>
            <person name="Floudas D."/>
            <person name="Binder M."/>
            <person name="Riley R."/>
            <person name="Barry K."/>
            <person name="Blanchette R.A."/>
            <person name="Henrissat B."/>
            <person name="Martinez A.T."/>
            <person name="Otillar R."/>
            <person name="Spatafora J.W."/>
            <person name="Yadav J.S."/>
            <person name="Aerts A."/>
            <person name="Benoit I."/>
            <person name="Boyd A."/>
            <person name="Carlson A."/>
            <person name="Copeland A."/>
            <person name="Coutinho P.M."/>
            <person name="de Vries R.P."/>
            <person name="Ferreira P."/>
            <person name="Findley K."/>
            <person name="Foster B."/>
            <person name="Gaskell J."/>
            <person name="Glotzer D."/>
            <person name="Gorecki P."/>
            <person name="Heitman J."/>
            <person name="Hesse C."/>
            <person name="Hori C."/>
            <person name="Igarashi K."/>
            <person name="Jurgens J.A."/>
            <person name="Kallen N."/>
            <person name="Kersten P."/>
            <person name="Kohler A."/>
            <person name="Kuees U."/>
            <person name="Kumar T.K.A."/>
            <person name="Kuo A."/>
            <person name="LaButti K."/>
            <person name="Larrondo L.F."/>
            <person name="Lindquist E."/>
            <person name="Ling A."/>
            <person name="Lombard V."/>
            <person name="Lucas S."/>
            <person name="Lundell T."/>
            <person name="Martin R."/>
            <person name="McLaughlin D.J."/>
            <person name="Morgenstern I."/>
            <person name="Morin E."/>
            <person name="Murat C."/>
            <person name="Nagy L.G."/>
            <person name="Nolan M."/>
            <person name="Ohm R.A."/>
            <person name="Patyshakuliyeva A."/>
            <person name="Rokas A."/>
            <person name="Ruiz-Duenas F.J."/>
            <person name="Sabat G."/>
            <person name="Salamov A."/>
            <person name="Samejima M."/>
            <person name="Schmutz J."/>
            <person name="Slot J.C."/>
            <person name="St John F."/>
            <person name="Stenlid J."/>
            <person name="Sun H."/>
            <person name="Sun S."/>
            <person name="Syed K."/>
            <person name="Tsang A."/>
            <person name="Wiebenga A."/>
            <person name="Young D."/>
            <person name="Pisabarro A."/>
            <person name="Eastwood D.C."/>
            <person name="Martin F."/>
            <person name="Cullen D."/>
            <person name="Grigoriev I.V."/>
            <person name="Hibbett D.S."/>
        </authorList>
    </citation>
    <scope>NUCLEOTIDE SEQUENCE [LARGE SCALE GENOMIC DNA]</scope>
    <source>
        <strain evidence="3">RWD-64-598 SS2</strain>
    </source>
</reference>
<protein>
    <submittedName>
        <fullName evidence="2">Uncharacterized protein</fullName>
    </submittedName>
</protein>
<keyword evidence="3" id="KW-1185">Reference proteome</keyword>
<evidence type="ECO:0000256" key="1">
    <source>
        <dbReference type="SAM" id="MobiDB-lite"/>
    </source>
</evidence>
<dbReference type="OrthoDB" id="429520at2759"/>
<dbReference type="EMBL" id="JH711590">
    <property type="protein sequence ID" value="EIW74775.1"/>
    <property type="molecule type" value="Genomic_DNA"/>
</dbReference>
<dbReference type="InterPro" id="IPR015943">
    <property type="entry name" value="WD40/YVTN_repeat-like_dom_sf"/>
</dbReference>
<comment type="caution">
    <text evidence="2">The sequence shown here is derived from an EMBL/GenBank/DDBJ whole genome shotgun (WGS) entry which is preliminary data.</text>
</comment>
<dbReference type="KEGG" id="cput:CONPUDRAFT_93606"/>
<feature type="compositionally biased region" description="Low complexity" evidence="1">
    <location>
        <begin position="485"/>
        <end position="508"/>
    </location>
</feature>
<feature type="region of interest" description="Disordered" evidence="1">
    <location>
        <begin position="364"/>
        <end position="611"/>
    </location>
</feature>
<feature type="region of interest" description="Disordered" evidence="1">
    <location>
        <begin position="629"/>
        <end position="667"/>
    </location>
</feature>
<sequence>MTANLSSGVLVAALKNGDIVLWTGLDGFLNDSTEATVASIPIASPRIRLRRTDSILDNPDLHSISITHLDAEYATLLVAYADQPYLYRLHVNLVTKAVTTYLFGEDSEGYVSAVEAVLTPTASLSASPETKERALVLVGDQLGFISIFDWSSFTESSSTTAQSTISPINTSPPRASSASAPSLILPTHKFQAFDNGSVTAIAWSPTVVVVGSSRGSTTVYDAITLVPLRYFVSPASRPRAGGAWAGVSQILLERESVCIGVGGRVMSWVVGPVPGKDSRHWKGSSRKHAGKGSSRAIATSKGFSQYEMLKDIKESRKELESERAYAQRVYGREREQRTGLDVLGLSEQEAVAYVLMLSRDEEERKRRQQMQASSVDEGVFLGDFDDVPQAGPSLSSAWQRAGGSDSGRHRERHKERPGPRVEAPRTNEKVQVSPPYVAEPREAGASAISAALSVSASAANNSNSNSGSGSDASTPPATGSDQDHFPPVSSSASASESGRSFSRSPASGPGFGYGAALSMSPAASRSVSHSSAVSGVSSSVESSRSASAWTTPLRSSSIPVTPPAQNRNQNQRLAAMEYSGPSNSGRRQAAPRSVSGSSFAGSASPSSFSSVAARGGMSLLSAEMARLGRGEGAENAGVEAGGAGGSVAESGGGSAGGGGVEEEMDDDLRFAIELSLAEARSREEAGHTSGR</sequence>
<evidence type="ECO:0000313" key="3">
    <source>
        <dbReference type="Proteomes" id="UP000053558"/>
    </source>
</evidence>
<feature type="compositionally biased region" description="Low complexity" evidence="1">
    <location>
        <begin position="443"/>
        <end position="473"/>
    </location>
</feature>
<feature type="compositionally biased region" description="Gly residues" evidence="1">
    <location>
        <begin position="639"/>
        <end position="659"/>
    </location>
</feature>
<dbReference type="Gene3D" id="2.130.10.10">
    <property type="entry name" value="YVTN repeat-like/Quinoprotein amine dehydrogenase"/>
    <property type="match status" value="1"/>
</dbReference>
<dbReference type="InterPro" id="IPR036322">
    <property type="entry name" value="WD40_repeat_dom_sf"/>
</dbReference>
<name>A0A5M3M7H4_CONPW</name>
<dbReference type="Proteomes" id="UP000053558">
    <property type="component" value="Unassembled WGS sequence"/>
</dbReference>